<dbReference type="OrthoDB" id="271187at2"/>
<sequence length="143" mass="15948">MAIRVVVDTNVLVAGLIGGKGPNREVLRRCLQGDLQPFVGNALYLEYQDLLNRPKIQALCNQTSVALQEFLDGFAQVCTAIDARYLWRPNLKDEADNHLVELAIAARAAYIITNNVSDFAHAELKRLGYEVVTPEQILRLLKS</sequence>
<dbReference type="NCBIfam" id="TIGR00305">
    <property type="entry name" value="putative toxin-antitoxin system toxin component, PIN family"/>
    <property type="match status" value="1"/>
</dbReference>
<evidence type="ECO:0000313" key="2">
    <source>
        <dbReference type="EMBL" id="OAI29195.1"/>
    </source>
</evidence>
<dbReference type="STRING" id="702114.A1355_16595"/>
<reference evidence="3" key="1">
    <citation type="submission" date="2016-03" db="EMBL/GenBank/DDBJ databases">
        <authorList>
            <person name="Heylen K."/>
            <person name="De Vos P."/>
            <person name="Vekeman B."/>
        </authorList>
    </citation>
    <scope>NUCLEOTIDE SEQUENCE [LARGE SCALE GENOMIC DNA]</scope>
    <source>
        <strain evidence="3">R-45383</strain>
    </source>
</reference>
<dbReference type="InterPro" id="IPR002716">
    <property type="entry name" value="PIN_dom"/>
</dbReference>
<dbReference type="RefSeq" id="WP_064023876.1">
    <property type="nucleotide sequence ID" value="NZ_LUUK01000002.1"/>
</dbReference>
<comment type="caution">
    <text evidence="2">The sequence shown here is derived from an EMBL/GenBank/DDBJ whole genome shotgun (WGS) entry which is preliminary data.</text>
</comment>
<dbReference type="Pfam" id="PF13470">
    <property type="entry name" value="PIN_3"/>
    <property type="match status" value="1"/>
</dbReference>
<dbReference type="InterPro" id="IPR002850">
    <property type="entry name" value="PIN_toxin-like"/>
</dbReference>
<evidence type="ECO:0000259" key="1">
    <source>
        <dbReference type="Pfam" id="PF13470"/>
    </source>
</evidence>
<organism evidence="2 3">
    <name type="scientific">Methylomonas koyamae</name>
    <dbReference type="NCBI Taxonomy" id="702114"/>
    <lineage>
        <taxon>Bacteria</taxon>
        <taxon>Pseudomonadati</taxon>
        <taxon>Pseudomonadota</taxon>
        <taxon>Gammaproteobacteria</taxon>
        <taxon>Methylococcales</taxon>
        <taxon>Methylococcaceae</taxon>
        <taxon>Methylomonas</taxon>
    </lineage>
</organism>
<name>A0A177PFX4_9GAMM</name>
<dbReference type="PANTHER" id="PTHR34610">
    <property type="entry name" value="SSL7007 PROTEIN"/>
    <property type="match status" value="1"/>
</dbReference>
<evidence type="ECO:0000313" key="3">
    <source>
        <dbReference type="Proteomes" id="UP000077628"/>
    </source>
</evidence>
<dbReference type="EMBL" id="LUUK01000002">
    <property type="protein sequence ID" value="OAI29195.1"/>
    <property type="molecule type" value="Genomic_DNA"/>
</dbReference>
<dbReference type="PANTHER" id="PTHR34610:SF3">
    <property type="entry name" value="SSL7007 PROTEIN"/>
    <property type="match status" value="1"/>
</dbReference>
<protein>
    <submittedName>
        <fullName evidence="2">PIN domain-containing protein</fullName>
    </submittedName>
</protein>
<dbReference type="InterPro" id="IPR029060">
    <property type="entry name" value="PIN-like_dom_sf"/>
</dbReference>
<proteinExistence type="predicted"/>
<keyword evidence="3" id="KW-1185">Reference proteome</keyword>
<feature type="domain" description="PIN" evidence="1">
    <location>
        <begin position="4"/>
        <end position="116"/>
    </location>
</feature>
<dbReference type="AlphaFoldDB" id="A0A177PFX4"/>
<dbReference type="Proteomes" id="UP000077628">
    <property type="component" value="Unassembled WGS sequence"/>
</dbReference>
<gene>
    <name evidence="2" type="ORF">A1355_16595</name>
</gene>
<accession>A0A177PFX4</accession>
<dbReference type="SUPFAM" id="SSF88723">
    <property type="entry name" value="PIN domain-like"/>
    <property type="match status" value="1"/>
</dbReference>